<evidence type="ECO:0000259" key="2">
    <source>
        <dbReference type="Pfam" id="PF13360"/>
    </source>
</evidence>
<dbReference type="PROSITE" id="PS51257">
    <property type="entry name" value="PROKAR_LIPOPROTEIN"/>
    <property type="match status" value="1"/>
</dbReference>
<dbReference type="Proteomes" id="UP001374803">
    <property type="component" value="Chromosome"/>
</dbReference>
<feature type="domain" description="Pyrrolo-quinoline quinone repeat" evidence="2">
    <location>
        <begin position="149"/>
        <end position="382"/>
    </location>
</feature>
<dbReference type="InterPro" id="IPR015943">
    <property type="entry name" value="WD40/YVTN_repeat-like_dom_sf"/>
</dbReference>
<evidence type="ECO:0000313" key="4">
    <source>
        <dbReference type="Proteomes" id="UP001374803"/>
    </source>
</evidence>
<reference evidence="3" key="1">
    <citation type="submission" date="2021-12" db="EMBL/GenBank/DDBJ databases">
        <title>Discovery of the Pendulisporaceae a myxobacterial family with distinct sporulation behavior and unique specialized metabolism.</title>
        <authorList>
            <person name="Garcia R."/>
            <person name="Popoff A."/>
            <person name="Bader C.D."/>
            <person name="Loehr J."/>
            <person name="Walesch S."/>
            <person name="Walt C."/>
            <person name="Boldt J."/>
            <person name="Bunk B."/>
            <person name="Haeckl F.J.F.P.J."/>
            <person name="Gunesch A.P."/>
            <person name="Birkelbach J."/>
            <person name="Nuebel U."/>
            <person name="Pietschmann T."/>
            <person name="Bach T."/>
            <person name="Mueller R."/>
        </authorList>
    </citation>
    <scope>NUCLEOTIDE SEQUENCE</scope>
    <source>
        <strain evidence="3">MSr11367</strain>
    </source>
</reference>
<dbReference type="SMART" id="SM00564">
    <property type="entry name" value="PQQ"/>
    <property type="match status" value="3"/>
</dbReference>
<organism evidence="3 4">
    <name type="scientific">Pendulispora rubella</name>
    <dbReference type="NCBI Taxonomy" id="2741070"/>
    <lineage>
        <taxon>Bacteria</taxon>
        <taxon>Pseudomonadati</taxon>
        <taxon>Myxococcota</taxon>
        <taxon>Myxococcia</taxon>
        <taxon>Myxococcales</taxon>
        <taxon>Sorangiineae</taxon>
        <taxon>Pendulisporaceae</taxon>
        <taxon>Pendulispora</taxon>
    </lineage>
</organism>
<dbReference type="Gene3D" id="2.140.10.10">
    <property type="entry name" value="Quinoprotein alcohol dehydrogenase-like superfamily"/>
    <property type="match status" value="1"/>
</dbReference>
<dbReference type="PANTHER" id="PTHR34512:SF30">
    <property type="entry name" value="OUTER MEMBRANE PROTEIN ASSEMBLY FACTOR BAMB"/>
    <property type="match status" value="1"/>
</dbReference>
<keyword evidence="1" id="KW-0732">Signal</keyword>
<protein>
    <submittedName>
        <fullName evidence="3">PQQ-binding-like beta-propeller repeat protein</fullName>
    </submittedName>
</protein>
<dbReference type="InterPro" id="IPR011047">
    <property type="entry name" value="Quinoprotein_ADH-like_sf"/>
</dbReference>
<sequence>MRSSFWWKRRSRAITVLTLVLASACSDSTPQPRVADQCPECTPAEVNDDSAAPLVCGPGQPDARVDPASGLVPAWRVNLGAGEDLASAEAADSVIVAKKRNGRTVTLDAETGGECAELVAARESGRTSVIDAYNPRARVVHGVLVGSSKQSLSAIGIRTGAVRWTRALLPPSLRGDEYALTNSLKVLATSTAIVVGANASDGREVVVAIDPRTGMDLWSKIVVERRSHDEGDVMLATDGARVFVRTNGTLTAYEANGTSTWSTSWAPAGALPLVAADSKYVAIAFDGRVQVVDGSTGAGVGEVAIPGTPTELIAKDGYLFAAAETKSGTVTVLAIDLATGGVRWSFDSAYSARSLRVDDDLVYVLDGNRRVWGLERATGARRFGLGTGASDFAVARPRRGTPRIIAASSGVVAFDATGAEPLPLEPFPRWLFAAESSGSYENCSLRALSWDDGNGRSLWQRDVPARMREIRFPCRSLEGYRREARFVGRLPYSMFGTSVNDGTLVEANRTGVLALNLRDGSVQLDAAAPGSERGVSFYQGTFAVDGLSDCKGVTYGAELFMRCGDRYVYFNGTTALVLSGTPLRVEATGTYASDAIEEYIADQHAFHVRAVVTAGAYVFRLEGTQPVPD</sequence>
<feature type="chain" id="PRO_5045506667" evidence="1">
    <location>
        <begin position="29"/>
        <end position="629"/>
    </location>
</feature>
<accession>A0ABZ2L1G2</accession>
<dbReference type="EMBL" id="CP089983">
    <property type="protein sequence ID" value="WXB04793.1"/>
    <property type="molecule type" value="Genomic_DNA"/>
</dbReference>
<gene>
    <name evidence="3" type="ORF">LVJ94_48850</name>
</gene>
<dbReference type="Pfam" id="PF13360">
    <property type="entry name" value="PQQ_2"/>
    <property type="match status" value="1"/>
</dbReference>
<dbReference type="PANTHER" id="PTHR34512">
    <property type="entry name" value="CELL SURFACE PROTEIN"/>
    <property type="match status" value="1"/>
</dbReference>
<dbReference type="SUPFAM" id="SSF50998">
    <property type="entry name" value="Quinoprotein alcohol dehydrogenase-like"/>
    <property type="match status" value="1"/>
</dbReference>
<dbReference type="InterPro" id="IPR018391">
    <property type="entry name" value="PQQ_b-propeller_rpt"/>
</dbReference>
<dbReference type="Gene3D" id="2.130.10.10">
    <property type="entry name" value="YVTN repeat-like/Quinoprotein amine dehydrogenase"/>
    <property type="match status" value="1"/>
</dbReference>
<keyword evidence="4" id="KW-1185">Reference proteome</keyword>
<proteinExistence type="predicted"/>
<evidence type="ECO:0000313" key="3">
    <source>
        <dbReference type="EMBL" id="WXB04793.1"/>
    </source>
</evidence>
<dbReference type="InterPro" id="IPR002372">
    <property type="entry name" value="PQQ_rpt_dom"/>
</dbReference>
<evidence type="ECO:0000256" key="1">
    <source>
        <dbReference type="SAM" id="SignalP"/>
    </source>
</evidence>
<feature type="signal peptide" evidence="1">
    <location>
        <begin position="1"/>
        <end position="28"/>
    </location>
</feature>
<dbReference type="RefSeq" id="WP_394834437.1">
    <property type="nucleotide sequence ID" value="NZ_CP089929.1"/>
</dbReference>
<name>A0ABZ2L1G2_9BACT</name>